<dbReference type="RefSeq" id="WP_229431934.1">
    <property type="nucleotide sequence ID" value="NZ_JAJHPV010000012.1"/>
</dbReference>
<evidence type="ECO:0000259" key="3">
    <source>
        <dbReference type="Pfam" id="PF13670"/>
    </source>
</evidence>
<accession>A0ABS8IS46</accession>
<reference evidence="4 5" key="1">
    <citation type="submission" date="2021-11" db="EMBL/GenBank/DDBJ databases">
        <authorList>
            <person name="Huq M.A."/>
        </authorList>
    </citation>
    <scope>NUCLEOTIDE SEQUENCE [LARGE SCALE GENOMIC DNA]</scope>
    <source>
        <strain evidence="4 5">MAHUQ-52</strain>
    </source>
</reference>
<gene>
    <name evidence="4" type="ORF">LMJ30_08625</name>
</gene>
<dbReference type="Pfam" id="PF13670">
    <property type="entry name" value="PepSY_2"/>
    <property type="match status" value="1"/>
</dbReference>
<dbReference type="Proteomes" id="UP001198701">
    <property type="component" value="Unassembled WGS sequence"/>
</dbReference>
<evidence type="ECO:0000256" key="2">
    <source>
        <dbReference type="SAM" id="SignalP"/>
    </source>
</evidence>
<feature type="region of interest" description="Disordered" evidence="1">
    <location>
        <begin position="99"/>
        <end position="122"/>
    </location>
</feature>
<organism evidence="4 5">
    <name type="scientific">Massilia agrisoli</name>
    <dbReference type="NCBI Taxonomy" id="2892444"/>
    <lineage>
        <taxon>Bacteria</taxon>
        <taxon>Pseudomonadati</taxon>
        <taxon>Pseudomonadota</taxon>
        <taxon>Betaproteobacteria</taxon>
        <taxon>Burkholderiales</taxon>
        <taxon>Oxalobacteraceae</taxon>
        <taxon>Telluria group</taxon>
        <taxon>Massilia</taxon>
    </lineage>
</organism>
<feature type="signal peptide" evidence="2">
    <location>
        <begin position="1"/>
        <end position="22"/>
    </location>
</feature>
<dbReference type="InterPro" id="IPR025711">
    <property type="entry name" value="PepSY"/>
</dbReference>
<sequence length="122" mass="13207">MMTLFRLLALAAAMAASGAALADTDCSDPISEWKPRELLRQQVELQGWTVQRIKVDDGCYEVRGTDRRGNKVKAKYSPATLRIRSLEVEFGPGGNSADYIHPVAPAHGRGGPPRASSKGVDQ</sequence>
<protein>
    <submittedName>
        <fullName evidence="4">PepSY domain-containing protein</fullName>
    </submittedName>
</protein>
<name>A0ABS8IS46_9BURK</name>
<evidence type="ECO:0000256" key="1">
    <source>
        <dbReference type="SAM" id="MobiDB-lite"/>
    </source>
</evidence>
<keyword evidence="5" id="KW-1185">Reference proteome</keyword>
<comment type="caution">
    <text evidence="4">The sequence shown here is derived from an EMBL/GenBank/DDBJ whole genome shotgun (WGS) entry which is preliminary data.</text>
</comment>
<keyword evidence="2" id="KW-0732">Signal</keyword>
<dbReference type="EMBL" id="JAJHPV010000012">
    <property type="protein sequence ID" value="MCC6071018.1"/>
    <property type="molecule type" value="Genomic_DNA"/>
</dbReference>
<evidence type="ECO:0000313" key="5">
    <source>
        <dbReference type="Proteomes" id="UP001198701"/>
    </source>
</evidence>
<feature type="chain" id="PRO_5045168768" evidence="2">
    <location>
        <begin position="23"/>
        <end position="122"/>
    </location>
</feature>
<feature type="domain" description="PepSY" evidence="3">
    <location>
        <begin position="8"/>
        <end position="83"/>
    </location>
</feature>
<proteinExistence type="predicted"/>
<evidence type="ECO:0000313" key="4">
    <source>
        <dbReference type="EMBL" id="MCC6071018.1"/>
    </source>
</evidence>